<gene>
    <name evidence="1" type="ORF">GB882_11595</name>
</gene>
<evidence type="ECO:0000313" key="1">
    <source>
        <dbReference type="EMBL" id="MPV89311.1"/>
    </source>
</evidence>
<evidence type="ECO:0000313" key="2">
    <source>
        <dbReference type="Proteomes" id="UP000429644"/>
    </source>
</evidence>
<dbReference type="EMBL" id="WHPD01002504">
    <property type="protein sequence ID" value="MPV89311.1"/>
    <property type="molecule type" value="Genomic_DNA"/>
</dbReference>
<dbReference type="SUPFAM" id="SSF75011">
    <property type="entry name" value="3-carboxy-cis,cis-mucoante lactonizing enzyme"/>
    <property type="match status" value="2"/>
</dbReference>
<dbReference type="Proteomes" id="UP000429644">
    <property type="component" value="Unassembled WGS sequence"/>
</dbReference>
<proteinExistence type="predicted"/>
<sequence length="392" mass="43980">MNAEASGLRVIGWTDLNGSGDAMHINFHRNGKYAYVGHMGDTEIGTSVVDISDPRNPVVVNQLTKPDGVRSHKVAVVDDLLVVNYEGYPFQPVDPALATGFKVFSLEDPVNPRELAYYHMPGKGVHRMKFTEMPYCYVSGSDTGFHEDRQTFMIIDLSDPANPKEVSRWWFPGMNTGAGETPTWHPDRWVWNHHAHIVGDRAYCAWWDAGVIILDISDKTRPTLVSHLTFDDLSAPPRVAGSVHTVMAIPEKNLLIVTEEELEDGVASYKKYVRVIDIADEQRPRQISILPEPQGDFAHRGGRFGPHNLHERRPGTYQNPDEVFVTYFNAGVRVYDISDPFSPREIAYHVPPAPTGDRPIHMNDLIVDAAGRVYVTDRHGGGLYIMERTKNA</sequence>
<accession>A0A7J9UXF7</accession>
<dbReference type="InterPro" id="IPR013211">
    <property type="entry name" value="LVIVD"/>
</dbReference>
<protein>
    <recommendedName>
        <fullName evidence="3">LVIVD repeat-containing protein</fullName>
    </recommendedName>
</protein>
<evidence type="ECO:0008006" key="3">
    <source>
        <dbReference type="Google" id="ProtNLM"/>
    </source>
</evidence>
<dbReference type="AlphaFoldDB" id="A0A7J9UXF7"/>
<reference evidence="1 2" key="1">
    <citation type="submission" date="2019-10" db="EMBL/GenBank/DDBJ databases">
        <title>Georgenia wutianyii sp. nov. and Georgenia yuyongxinii sp. nov. isolated from plateau pika (Ochotona curzoniae) in the Qinghai-Tibet plateau of China.</title>
        <authorList>
            <person name="Tian Z."/>
        </authorList>
    </citation>
    <scope>NUCLEOTIDE SEQUENCE [LARGE SCALE GENOMIC DNA]</scope>
    <source>
        <strain evidence="1 2">JCM 15130</strain>
    </source>
</reference>
<organism evidence="1 2">
    <name type="scientific">Georgenia ruanii</name>
    <dbReference type="NCBI Taxonomy" id="348442"/>
    <lineage>
        <taxon>Bacteria</taxon>
        <taxon>Bacillati</taxon>
        <taxon>Actinomycetota</taxon>
        <taxon>Actinomycetes</taxon>
        <taxon>Micrococcales</taxon>
        <taxon>Bogoriellaceae</taxon>
        <taxon>Georgenia</taxon>
    </lineage>
</organism>
<keyword evidence="2" id="KW-1185">Reference proteome</keyword>
<dbReference type="Pfam" id="PF08309">
    <property type="entry name" value="LVIVD"/>
    <property type="match status" value="3"/>
</dbReference>
<feature type="non-terminal residue" evidence="1">
    <location>
        <position position="1"/>
    </location>
</feature>
<comment type="caution">
    <text evidence="1">The sequence shown here is derived from an EMBL/GenBank/DDBJ whole genome shotgun (WGS) entry which is preliminary data.</text>
</comment>
<name>A0A7J9UXF7_9MICO</name>